<dbReference type="InterPro" id="IPR007213">
    <property type="entry name" value="Ppm1/Ppm2/Tcmp"/>
</dbReference>
<dbReference type="Pfam" id="PF13469">
    <property type="entry name" value="Sulfotransfer_3"/>
    <property type="match status" value="1"/>
</dbReference>
<dbReference type="EMBL" id="CP002299">
    <property type="protein sequence ID" value="ADP81378.1"/>
    <property type="molecule type" value="Genomic_DNA"/>
</dbReference>
<dbReference type="PANTHER" id="PTHR43619:SF2">
    <property type="entry name" value="S-ADENOSYL-L-METHIONINE-DEPENDENT METHYLTRANSFERASES SUPERFAMILY PROTEIN"/>
    <property type="match status" value="1"/>
</dbReference>
<evidence type="ECO:0000313" key="7">
    <source>
        <dbReference type="Proteomes" id="UP000002484"/>
    </source>
</evidence>
<protein>
    <submittedName>
        <fullName evidence="6">Methyltransferase</fullName>
    </submittedName>
</protein>
<sequence length="621" mass="68057">MVPSDSMAARRAGGAFVVGTGRCGSTLLSKALALHPEVLSLSEFFASLAPEPFPAGPVSGEELWNRLTDRDSPMRPLIAQGMEPAEFLYPVDSGLRFDRSTGVPRISATTLPFLSSEPDRLLDRLAEAVPDFPTQPADQHYRRLFSVLGGWLGRPLWVERSGASGFFTDQLVKNFPTARFLHLTRDPEDTARSMSRHTVFRLLLLRGEFVSRCGADVLNGAPPAGAVPPDLVDLMPGRFSKKSFDAWTREAESFRLMVSFQTAAIEAALARLPAAQVLTVRYEDILERPCEELAGIGEFLGLPAPEKWAQDAAGIVRPAPAAASGRSGPKIPRRWDIVSSVGITALGVASARAIETHRDDALINDPFAAAFVRAAALPNPMPTTPEELAALSPPDSWIPTWRYMGVRTLFFDHFFQWAGANGLRQVVLLASGLDARPFRLHWPAGTVVFEVDQPDVLGFKKSVLDQSAASARCEHHFVGIDLREDWTTALCEAGFDRKARTVWLVEGLLPYLPPEAEHHLLDAIDQLSVPGSRIAIEDAKKIGQTLPDDNYEAATRQWGVDLRTLVHEDDQRDAVATLETLGWKTDAEPIGRVAERYGHPLNPALSTTIEASRFITAELCR</sequence>
<dbReference type="InterPro" id="IPR029063">
    <property type="entry name" value="SAM-dependent_MTases_sf"/>
</dbReference>
<reference evidence="6 7" key="1">
    <citation type="submission" date="2010-10" db="EMBL/GenBank/DDBJ databases">
        <title>Complete sequence of Frankia sp. EuI1c.</title>
        <authorList>
            <consortium name="US DOE Joint Genome Institute"/>
            <person name="Lucas S."/>
            <person name="Copeland A."/>
            <person name="Lapidus A."/>
            <person name="Cheng J.-F."/>
            <person name="Bruce D."/>
            <person name="Goodwin L."/>
            <person name="Pitluck S."/>
            <person name="Chertkov O."/>
            <person name="Detter J.C."/>
            <person name="Han C."/>
            <person name="Tapia R."/>
            <person name="Land M."/>
            <person name="Hauser L."/>
            <person name="Jeffries C."/>
            <person name="Kyrpides N."/>
            <person name="Ivanova N."/>
            <person name="Mikhailova N."/>
            <person name="Beauchemin N."/>
            <person name="Sen A."/>
            <person name="Sur S.A."/>
            <person name="Gtari M."/>
            <person name="Wall L."/>
            <person name="Tisa L."/>
            <person name="Woyke T."/>
        </authorList>
    </citation>
    <scope>NUCLEOTIDE SEQUENCE [LARGE SCALE GENOMIC DNA]</scope>
    <source>
        <strain evidence="7">DSM 45817 / CECT 9037 / EuI1c</strain>
    </source>
</reference>
<proteinExistence type="inferred from homology"/>
<dbReference type="PANTHER" id="PTHR43619">
    <property type="entry name" value="S-ADENOSYL-L-METHIONINE-DEPENDENT METHYLTRANSFERASE YKTD-RELATED"/>
    <property type="match status" value="1"/>
</dbReference>
<keyword evidence="5" id="KW-0949">S-adenosyl-L-methionine</keyword>
<keyword evidence="7" id="KW-1185">Reference proteome</keyword>
<evidence type="ECO:0000313" key="6">
    <source>
        <dbReference type="EMBL" id="ADP81378.1"/>
    </source>
</evidence>
<dbReference type="Proteomes" id="UP000002484">
    <property type="component" value="Chromosome"/>
</dbReference>
<dbReference type="GO" id="GO:0032259">
    <property type="term" value="P:methylation"/>
    <property type="evidence" value="ECO:0007669"/>
    <property type="project" value="UniProtKB-KW"/>
</dbReference>
<comment type="similarity">
    <text evidence="2">Belongs to the UPF0677 family.</text>
</comment>
<dbReference type="HOGENOM" id="CLU_439892_0_0_11"/>
<gene>
    <name evidence="6" type="ordered locus">FraEuI1c_3369</name>
</gene>
<dbReference type="Gene3D" id="3.40.50.150">
    <property type="entry name" value="Vaccinia Virus protein VP39"/>
    <property type="match status" value="1"/>
</dbReference>
<dbReference type="InterPro" id="IPR011610">
    <property type="entry name" value="SAM_mthyl_Trfase_ML2640-like"/>
</dbReference>
<dbReference type="SUPFAM" id="SSF53335">
    <property type="entry name" value="S-adenosyl-L-methionine-dependent methyltransferases"/>
    <property type="match status" value="1"/>
</dbReference>
<dbReference type="SUPFAM" id="SSF52540">
    <property type="entry name" value="P-loop containing nucleoside triphosphate hydrolases"/>
    <property type="match status" value="1"/>
</dbReference>
<accession>E3IWP8</accession>
<evidence type="ECO:0000256" key="3">
    <source>
        <dbReference type="ARBA" id="ARBA00022603"/>
    </source>
</evidence>
<dbReference type="GO" id="GO:0008168">
    <property type="term" value="F:methyltransferase activity"/>
    <property type="evidence" value="ECO:0007669"/>
    <property type="project" value="UniProtKB-KW"/>
</dbReference>
<dbReference type="eggNOG" id="COG3315">
    <property type="taxonomic scope" value="Bacteria"/>
</dbReference>
<keyword evidence="3 6" id="KW-0489">Methyltransferase</keyword>
<dbReference type="Gene3D" id="3.40.50.300">
    <property type="entry name" value="P-loop containing nucleotide triphosphate hydrolases"/>
    <property type="match status" value="1"/>
</dbReference>
<dbReference type="InterPro" id="IPR027417">
    <property type="entry name" value="P-loop_NTPase"/>
</dbReference>
<dbReference type="STRING" id="298654.FraEuI1c_3369"/>
<evidence type="ECO:0000256" key="1">
    <source>
        <dbReference type="ARBA" id="ARBA00003907"/>
    </source>
</evidence>
<organism evidence="6 7">
    <name type="scientific">Pseudofrankia inefficax (strain DSM 45817 / CECT 9037 / DDB 130130 / EuI1c)</name>
    <name type="common">Frankia inefficax</name>
    <dbReference type="NCBI Taxonomy" id="298654"/>
    <lineage>
        <taxon>Bacteria</taxon>
        <taxon>Bacillati</taxon>
        <taxon>Actinomycetota</taxon>
        <taxon>Actinomycetes</taxon>
        <taxon>Frankiales</taxon>
        <taxon>Frankiaceae</taxon>
        <taxon>Pseudofrankia</taxon>
    </lineage>
</organism>
<name>E3IWP8_PSEI1</name>
<evidence type="ECO:0000256" key="2">
    <source>
        <dbReference type="ARBA" id="ARBA00008138"/>
    </source>
</evidence>
<dbReference type="NCBIfam" id="TIGR00027">
    <property type="entry name" value="mthyl_TIGR00027"/>
    <property type="match status" value="1"/>
</dbReference>
<keyword evidence="4 6" id="KW-0808">Transferase</keyword>
<dbReference type="Pfam" id="PF04072">
    <property type="entry name" value="LCM"/>
    <property type="match status" value="1"/>
</dbReference>
<dbReference type="AlphaFoldDB" id="E3IWP8"/>
<dbReference type="InParanoid" id="E3IWP8"/>
<evidence type="ECO:0000256" key="5">
    <source>
        <dbReference type="ARBA" id="ARBA00022691"/>
    </source>
</evidence>
<evidence type="ECO:0000256" key="4">
    <source>
        <dbReference type="ARBA" id="ARBA00022679"/>
    </source>
</evidence>
<dbReference type="KEGG" id="fri:FraEuI1c_3369"/>
<comment type="function">
    <text evidence="1">Exhibits S-adenosyl-L-methionine-dependent methyltransferase activity.</text>
</comment>